<dbReference type="AlphaFoldDB" id="A0A0D6P7Q9"/>
<dbReference type="Gene3D" id="3.10.129.10">
    <property type="entry name" value="Hotdog Thioesterase"/>
    <property type="match status" value="1"/>
</dbReference>
<gene>
    <name evidence="4" type="ORF">Asru_0187_04</name>
</gene>
<dbReference type="NCBIfam" id="TIGR00369">
    <property type="entry name" value="unchar_dom_1"/>
    <property type="match status" value="1"/>
</dbReference>
<dbReference type="InterPro" id="IPR052723">
    <property type="entry name" value="Acyl-CoA_thioesterase_PaaI"/>
</dbReference>
<dbReference type="OrthoDB" id="32575at2"/>
<evidence type="ECO:0000256" key="1">
    <source>
        <dbReference type="ARBA" id="ARBA00008324"/>
    </source>
</evidence>
<name>A0A0D6P7Q9_9PROT</name>
<accession>A0A0D6P7Q9</accession>
<dbReference type="Proteomes" id="UP000032680">
    <property type="component" value="Unassembled WGS sequence"/>
</dbReference>
<dbReference type="NCBIfam" id="TIGR02286">
    <property type="entry name" value="PaaD"/>
    <property type="match status" value="1"/>
</dbReference>
<reference evidence="4 5" key="1">
    <citation type="submission" date="2012-11" db="EMBL/GenBank/DDBJ databases">
        <title>Whole genome sequence of Acidisphaera rubrifaciens HS-AP3.</title>
        <authorList>
            <person name="Azuma Y."/>
            <person name="Higashiura N."/>
            <person name="Hirakawa H."/>
            <person name="Matsushita K."/>
        </authorList>
    </citation>
    <scope>NUCLEOTIDE SEQUENCE [LARGE SCALE GENOMIC DNA]</scope>
    <source>
        <strain evidence="4 5">HS-AP3</strain>
    </source>
</reference>
<comment type="caution">
    <text evidence="4">The sequence shown here is derived from an EMBL/GenBank/DDBJ whole genome shotgun (WGS) entry which is preliminary data.</text>
</comment>
<dbReference type="GO" id="GO:0016289">
    <property type="term" value="F:acyl-CoA hydrolase activity"/>
    <property type="evidence" value="ECO:0007669"/>
    <property type="project" value="TreeGrafter"/>
</dbReference>
<dbReference type="CDD" id="cd03443">
    <property type="entry name" value="PaaI_thioesterase"/>
    <property type="match status" value="1"/>
</dbReference>
<evidence type="ECO:0000259" key="3">
    <source>
        <dbReference type="Pfam" id="PF03061"/>
    </source>
</evidence>
<keyword evidence="2" id="KW-0378">Hydrolase</keyword>
<dbReference type="InterPro" id="IPR029069">
    <property type="entry name" value="HotDog_dom_sf"/>
</dbReference>
<protein>
    <submittedName>
        <fullName evidence="4">Phenylacetic acid degradation protein PaaD</fullName>
    </submittedName>
</protein>
<dbReference type="EMBL" id="BANB01000187">
    <property type="protein sequence ID" value="GAN76904.1"/>
    <property type="molecule type" value="Genomic_DNA"/>
</dbReference>
<dbReference type="InterPro" id="IPR011973">
    <property type="entry name" value="PaaD"/>
</dbReference>
<proteinExistence type="inferred from homology"/>
<dbReference type="FunFam" id="3.10.129.10:FF:000022">
    <property type="entry name" value="Phenylacetic acid degradation protein"/>
    <property type="match status" value="1"/>
</dbReference>
<organism evidence="4 5">
    <name type="scientific">Acidisphaera rubrifaciens HS-AP3</name>
    <dbReference type="NCBI Taxonomy" id="1231350"/>
    <lineage>
        <taxon>Bacteria</taxon>
        <taxon>Pseudomonadati</taxon>
        <taxon>Pseudomonadota</taxon>
        <taxon>Alphaproteobacteria</taxon>
        <taxon>Acetobacterales</taxon>
        <taxon>Acetobacteraceae</taxon>
        <taxon>Acidisphaera</taxon>
    </lineage>
</organism>
<dbReference type="RefSeq" id="WP_048860821.1">
    <property type="nucleotide sequence ID" value="NZ_BANB01000187.1"/>
</dbReference>
<dbReference type="SUPFAM" id="SSF54637">
    <property type="entry name" value="Thioesterase/thiol ester dehydrase-isomerase"/>
    <property type="match status" value="1"/>
</dbReference>
<comment type="similarity">
    <text evidence="1">Belongs to the thioesterase PaaI family.</text>
</comment>
<sequence length="145" mass="15095">MSVSDDPQHLAAACAEAMWRDDEAARGLGIRLDAIGPGTATMSMAVTQAMANGHGMCHGGFIFTLADTAFAYACNSHGERAVAQHAAITFLRPARVGERLVATAADRAQAGRTGLTDIEVRGGDGGLVAVFHGQSRRLGQPFFPA</sequence>
<dbReference type="PANTHER" id="PTHR42856">
    <property type="entry name" value="ACYL-COENZYME A THIOESTERASE PAAI"/>
    <property type="match status" value="1"/>
</dbReference>
<evidence type="ECO:0000256" key="2">
    <source>
        <dbReference type="ARBA" id="ARBA00022801"/>
    </source>
</evidence>
<dbReference type="InterPro" id="IPR003736">
    <property type="entry name" value="PAAI_dom"/>
</dbReference>
<keyword evidence="5" id="KW-1185">Reference proteome</keyword>
<dbReference type="InterPro" id="IPR006683">
    <property type="entry name" value="Thioestr_dom"/>
</dbReference>
<dbReference type="Pfam" id="PF03061">
    <property type="entry name" value="4HBT"/>
    <property type="match status" value="1"/>
</dbReference>
<dbReference type="PANTHER" id="PTHR42856:SF1">
    <property type="entry name" value="ACYL-COENZYME A THIOESTERASE PAAI"/>
    <property type="match status" value="1"/>
</dbReference>
<evidence type="ECO:0000313" key="4">
    <source>
        <dbReference type="EMBL" id="GAN76904.1"/>
    </source>
</evidence>
<feature type="domain" description="Thioesterase" evidence="3">
    <location>
        <begin position="54"/>
        <end position="129"/>
    </location>
</feature>
<evidence type="ECO:0000313" key="5">
    <source>
        <dbReference type="Proteomes" id="UP000032680"/>
    </source>
</evidence>